<keyword evidence="6 7" id="KW-0472">Membrane</keyword>
<dbReference type="Proteomes" id="UP000746471">
    <property type="component" value="Unassembled WGS sequence"/>
</dbReference>
<feature type="transmembrane region" description="Helical" evidence="7">
    <location>
        <begin position="27"/>
        <end position="44"/>
    </location>
</feature>
<evidence type="ECO:0000256" key="3">
    <source>
        <dbReference type="ARBA" id="ARBA00022475"/>
    </source>
</evidence>
<evidence type="ECO:0000256" key="6">
    <source>
        <dbReference type="ARBA" id="ARBA00023136"/>
    </source>
</evidence>
<sequence length="365" mass="39471">MSVSVIWQASSKSLSIRRQDLEIIRKRSPGILLAFIIAAIAWQLGKWAPIVGSPVFGILIGMIIATWQRPKYFDAGINYTSKKLLKLAIILIGFNMNLVHVLAVGRQTLVLMFFTLSATFLTAYLAGRWLKIERNANILIGVGTAICGGSAIAATAPVIDADDSEVASAISTIFLFNVIAAFAFPAMGHFFGMTDHFFGLWAGTAINDTSSVVAAGYAYSSTAGDLAVIVKLTRTLMIIPVTLVLAIYQSKKDAASHKISVKGIETEMHSGSYHLVSIFPWFVLGFLAAAFLNTVVEPMWEGWIPAAHQLAVLGKFMIVMAMAAIGLNTHLGKLVRNGIRPLILGFTTWVVLAVVSILVQVTLQF</sequence>
<keyword evidence="5 7" id="KW-1133">Transmembrane helix</keyword>
<feature type="transmembrane region" description="Helical" evidence="7">
    <location>
        <begin position="198"/>
        <end position="220"/>
    </location>
</feature>
<evidence type="ECO:0000256" key="5">
    <source>
        <dbReference type="ARBA" id="ARBA00022989"/>
    </source>
</evidence>
<feature type="transmembrane region" description="Helical" evidence="7">
    <location>
        <begin position="138"/>
        <end position="159"/>
    </location>
</feature>
<proteinExistence type="inferred from homology"/>
<evidence type="ECO:0000256" key="1">
    <source>
        <dbReference type="ARBA" id="ARBA00004651"/>
    </source>
</evidence>
<accession>A0ABS5PMW8</accession>
<evidence type="ECO:0000256" key="2">
    <source>
        <dbReference type="ARBA" id="ARBA00007977"/>
    </source>
</evidence>
<gene>
    <name evidence="8" type="ORF">KHM83_06100</name>
</gene>
<comment type="caution">
    <text evidence="8">The sequence shown here is derived from an EMBL/GenBank/DDBJ whole genome shotgun (WGS) entry which is preliminary data.</text>
</comment>
<dbReference type="PANTHER" id="PTHR30106:SF1">
    <property type="entry name" value="UPF0324 MEMBRANE PROTEIN FN0533"/>
    <property type="match status" value="1"/>
</dbReference>
<organism evidence="8 9">
    <name type="scientific">Fusibacter paucivorans</name>
    <dbReference type="NCBI Taxonomy" id="76009"/>
    <lineage>
        <taxon>Bacteria</taxon>
        <taxon>Bacillati</taxon>
        <taxon>Bacillota</taxon>
        <taxon>Clostridia</taxon>
        <taxon>Eubacteriales</taxon>
        <taxon>Eubacteriales Family XII. Incertae Sedis</taxon>
        <taxon>Fusibacter</taxon>
    </lineage>
</organism>
<dbReference type="InterPro" id="IPR018383">
    <property type="entry name" value="UPF0324_pro"/>
</dbReference>
<feature type="transmembrane region" description="Helical" evidence="7">
    <location>
        <begin position="165"/>
        <end position="186"/>
    </location>
</feature>
<dbReference type="EMBL" id="JAHBCL010000008">
    <property type="protein sequence ID" value="MBS7526242.1"/>
    <property type="molecule type" value="Genomic_DNA"/>
</dbReference>
<feature type="transmembrane region" description="Helical" evidence="7">
    <location>
        <begin position="226"/>
        <end position="248"/>
    </location>
</feature>
<comment type="similarity">
    <text evidence="2">Belongs to the UPF0324 family.</text>
</comment>
<dbReference type="Pfam" id="PF03601">
    <property type="entry name" value="Cons_hypoth698"/>
    <property type="match status" value="1"/>
</dbReference>
<evidence type="ECO:0000256" key="7">
    <source>
        <dbReference type="SAM" id="Phobius"/>
    </source>
</evidence>
<protein>
    <submittedName>
        <fullName evidence="8">YeiH family putative sulfate export transporter</fullName>
    </submittedName>
</protein>
<evidence type="ECO:0000313" key="8">
    <source>
        <dbReference type="EMBL" id="MBS7526242.1"/>
    </source>
</evidence>
<feature type="transmembrane region" description="Helical" evidence="7">
    <location>
        <begin position="87"/>
        <end position="103"/>
    </location>
</feature>
<evidence type="ECO:0000313" key="9">
    <source>
        <dbReference type="Proteomes" id="UP000746471"/>
    </source>
</evidence>
<keyword evidence="9" id="KW-1185">Reference proteome</keyword>
<keyword evidence="4 7" id="KW-0812">Transmembrane</keyword>
<dbReference type="PANTHER" id="PTHR30106">
    <property type="entry name" value="INNER MEMBRANE PROTEIN YEIH-RELATED"/>
    <property type="match status" value="1"/>
</dbReference>
<reference evidence="8 9" key="1">
    <citation type="submission" date="2021-05" db="EMBL/GenBank/DDBJ databases">
        <title>Fusibacter ferrireducens sp. nov., an anaerobic, sulfur- and Fe-reducing bacterium isolated from the mangrove sediment.</title>
        <authorList>
            <person name="Qiu D."/>
        </authorList>
    </citation>
    <scope>NUCLEOTIDE SEQUENCE [LARGE SCALE GENOMIC DNA]</scope>
    <source>
        <strain evidence="8 9">DSM 12116</strain>
    </source>
</reference>
<feature type="transmembrane region" description="Helical" evidence="7">
    <location>
        <begin position="343"/>
        <end position="363"/>
    </location>
</feature>
<keyword evidence="3" id="KW-1003">Cell membrane</keyword>
<feature type="transmembrane region" description="Helical" evidence="7">
    <location>
        <begin position="50"/>
        <end position="67"/>
    </location>
</feature>
<feature type="transmembrane region" description="Helical" evidence="7">
    <location>
        <begin position="109"/>
        <end position="126"/>
    </location>
</feature>
<comment type="subcellular location">
    <subcellularLocation>
        <location evidence="1">Cell membrane</location>
        <topology evidence="1">Multi-pass membrane protein</topology>
    </subcellularLocation>
</comment>
<feature type="transmembrane region" description="Helical" evidence="7">
    <location>
        <begin position="272"/>
        <end position="292"/>
    </location>
</feature>
<feature type="transmembrane region" description="Helical" evidence="7">
    <location>
        <begin position="312"/>
        <end position="331"/>
    </location>
</feature>
<name>A0ABS5PMW8_9FIRM</name>
<evidence type="ECO:0000256" key="4">
    <source>
        <dbReference type="ARBA" id="ARBA00022692"/>
    </source>
</evidence>